<feature type="transmembrane region" description="Helical" evidence="3">
    <location>
        <begin position="94"/>
        <end position="125"/>
    </location>
</feature>
<evidence type="ECO:0000256" key="2">
    <source>
        <dbReference type="ARBA" id="ARBA00022803"/>
    </source>
</evidence>
<dbReference type="OrthoDB" id="195091at2759"/>
<sequence length="259" mass="28598">MRLVLSSGEVVFCLCAAALVLYVSPLFLDNGSGAWEFLLIWDDQENFLDNAVIQSGLSPETLYTMFTMTRINVYEPFGWLLKTVEVQTVGLDSWYIRIVTVALHFGAAAVLARVSATLLDVLALLSDTKSGAKWGDVTRGQSERRHWFGCCISAMVFAIHPVHVEVVGWPSAQPYTLCALFSNLALYIYVRAMHRKLCEASTVRRSVEEVLRVSIFGGCGHSDLLCCAFYLSALLSKSACILLPVGFFLVDVLVNAPRC</sequence>
<dbReference type="Proteomes" id="UP000441208">
    <property type="component" value="Unassembled WGS sequence"/>
</dbReference>
<dbReference type="EMBL" id="QXFW01000407">
    <property type="protein sequence ID" value="KAE9013205.1"/>
    <property type="molecule type" value="Genomic_DNA"/>
</dbReference>
<dbReference type="Proteomes" id="UP000437068">
    <property type="component" value="Unassembled WGS sequence"/>
</dbReference>
<dbReference type="EMBL" id="QXFZ01000332">
    <property type="protein sequence ID" value="KAE9120654.1"/>
    <property type="molecule type" value="Genomic_DNA"/>
</dbReference>
<keyword evidence="3" id="KW-1133">Transmembrane helix</keyword>
<accession>A0A6A3F879</accession>
<dbReference type="Proteomes" id="UP000440732">
    <property type="component" value="Unassembled WGS sequence"/>
</dbReference>
<dbReference type="InterPro" id="IPR052346">
    <property type="entry name" value="O-mannosyl-transferase_TMTC"/>
</dbReference>
<keyword evidence="3" id="KW-0812">Transmembrane</keyword>
<evidence type="ECO:0000313" key="12">
    <source>
        <dbReference type="Proteomes" id="UP000433483"/>
    </source>
</evidence>
<feature type="transmembrane region" description="Helical" evidence="3">
    <location>
        <begin position="146"/>
        <end position="166"/>
    </location>
</feature>
<name>A0A6A3F879_9STRA</name>
<dbReference type="Proteomes" id="UP000433483">
    <property type="component" value="Unassembled WGS sequence"/>
</dbReference>
<dbReference type="GO" id="GO:0035269">
    <property type="term" value="P:protein O-linked glycosylation via mannose"/>
    <property type="evidence" value="ECO:0007669"/>
    <property type="project" value="TreeGrafter"/>
</dbReference>
<dbReference type="Proteomes" id="UP000440367">
    <property type="component" value="Unassembled WGS sequence"/>
</dbReference>
<evidence type="ECO:0000256" key="3">
    <source>
        <dbReference type="SAM" id="Phobius"/>
    </source>
</evidence>
<evidence type="ECO:0000313" key="16">
    <source>
        <dbReference type="Proteomes" id="UP000441208"/>
    </source>
</evidence>
<evidence type="ECO:0000313" key="17">
    <source>
        <dbReference type="Proteomes" id="UP000460718"/>
    </source>
</evidence>
<evidence type="ECO:0000313" key="15">
    <source>
        <dbReference type="Proteomes" id="UP000440732"/>
    </source>
</evidence>
<evidence type="ECO:0000313" key="13">
    <source>
        <dbReference type="Proteomes" id="UP000437068"/>
    </source>
</evidence>
<feature type="transmembrane region" description="Helical" evidence="3">
    <location>
        <begin position="172"/>
        <end position="190"/>
    </location>
</feature>
<feature type="transmembrane region" description="Helical" evidence="3">
    <location>
        <begin position="239"/>
        <end position="256"/>
    </location>
</feature>
<evidence type="ECO:0000313" key="7">
    <source>
        <dbReference type="EMBL" id="KAE9151959.1"/>
    </source>
</evidence>
<dbReference type="GO" id="GO:0005783">
    <property type="term" value="C:endoplasmic reticulum"/>
    <property type="evidence" value="ECO:0007669"/>
    <property type="project" value="TreeGrafter"/>
</dbReference>
<dbReference type="EMBL" id="QXGD01000254">
    <property type="protein sequence ID" value="KAE9245856.1"/>
    <property type="molecule type" value="Genomic_DNA"/>
</dbReference>
<dbReference type="GO" id="GO:0030968">
    <property type="term" value="P:endoplasmic reticulum unfolded protein response"/>
    <property type="evidence" value="ECO:0007669"/>
    <property type="project" value="TreeGrafter"/>
</dbReference>
<evidence type="ECO:0000256" key="1">
    <source>
        <dbReference type="ARBA" id="ARBA00022737"/>
    </source>
</evidence>
<evidence type="ECO:0000313" key="10">
    <source>
        <dbReference type="EMBL" id="KAE9313059.1"/>
    </source>
</evidence>
<proteinExistence type="predicted"/>
<keyword evidence="1" id="KW-0677">Repeat</keyword>
<dbReference type="EMBL" id="QXGB01000354">
    <property type="protein sequence ID" value="KAE9218166.1"/>
    <property type="molecule type" value="Genomic_DNA"/>
</dbReference>
<dbReference type="EMBL" id="QXGA01000125">
    <property type="protein sequence ID" value="KAE9151959.1"/>
    <property type="molecule type" value="Genomic_DNA"/>
</dbReference>
<evidence type="ECO:0000313" key="9">
    <source>
        <dbReference type="EMBL" id="KAE9245856.1"/>
    </source>
</evidence>
<comment type="caution">
    <text evidence="4">The sequence shown here is derived from an EMBL/GenBank/DDBJ whole genome shotgun (WGS) entry which is preliminary data.</text>
</comment>
<organism evidence="4 11">
    <name type="scientific">Phytophthora fragariae</name>
    <dbReference type="NCBI Taxonomy" id="53985"/>
    <lineage>
        <taxon>Eukaryota</taxon>
        <taxon>Sar</taxon>
        <taxon>Stramenopiles</taxon>
        <taxon>Oomycota</taxon>
        <taxon>Peronosporomycetes</taxon>
        <taxon>Peronosporales</taxon>
        <taxon>Peronosporaceae</taxon>
        <taxon>Phytophthora</taxon>
    </lineage>
</organism>
<evidence type="ECO:0000313" key="4">
    <source>
        <dbReference type="EMBL" id="KAE8941579.1"/>
    </source>
</evidence>
<keyword evidence="3" id="KW-0472">Membrane</keyword>
<keyword evidence="12" id="KW-1185">Reference proteome</keyword>
<dbReference type="Proteomes" id="UP000460718">
    <property type="component" value="Unassembled WGS sequence"/>
</dbReference>
<evidence type="ECO:0000313" key="8">
    <source>
        <dbReference type="EMBL" id="KAE9218166.1"/>
    </source>
</evidence>
<gene>
    <name evidence="10" type="ORF">PF001_g8917</name>
    <name evidence="9" type="ORF">PF002_g7039</name>
    <name evidence="8" type="ORF">PF005_g8375</name>
    <name evidence="7" type="ORF">PF006_g3785</name>
    <name evidence="6" type="ORF">PF007_g8080</name>
    <name evidence="4" type="ORF">PF009_g8648</name>
    <name evidence="5" type="ORF">PF011_g8575</name>
</gene>
<dbReference type="AlphaFoldDB" id="A0A6A3F879"/>
<dbReference type="EMBL" id="QXGF01000354">
    <property type="protein sequence ID" value="KAE8941579.1"/>
    <property type="molecule type" value="Genomic_DNA"/>
</dbReference>
<reference evidence="11 12" key="1">
    <citation type="submission" date="2018-08" db="EMBL/GenBank/DDBJ databases">
        <title>Genomic investigation of the strawberry pathogen Phytophthora fragariae indicates pathogenicity is determined by transcriptional variation in three key races.</title>
        <authorList>
            <person name="Adams T.M."/>
            <person name="Armitage A.D."/>
            <person name="Sobczyk M.K."/>
            <person name="Bates H.J."/>
            <person name="Dunwell J.M."/>
            <person name="Nellist C.F."/>
            <person name="Harrison R.J."/>
        </authorList>
    </citation>
    <scope>NUCLEOTIDE SEQUENCE [LARGE SCALE GENOMIC DNA]</scope>
    <source>
        <strain evidence="10 13">A4</strain>
        <strain evidence="9 14">BC-1</strain>
        <strain evidence="8 12">NOV-27</strain>
        <strain evidence="7 15">NOV-5</strain>
        <strain evidence="6 16">NOV-71</strain>
        <strain evidence="4 11">NOV-9</strain>
        <strain evidence="5 17">SCRP245</strain>
    </source>
</reference>
<protein>
    <recommendedName>
        <fullName evidence="18">GPI mannosyltransferase 2</fullName>
    </recommendedName>
</protein>
<evidence type="ECO:0000313" key="5">
    <source>
        <dbReference type="EMBL" id="KAE9013205.1"/>
    </source>
</evidence>
<dbReference type="PANTHER" id="PTHR44227">
    <property type="match status" value="1"/>
</dbReference>
<evidence type="ECO:0000313" key="14">
    <source>
        <dbReference type="Proteomes" id="UP000440367"/>
    </source>
</evidence>
<evidence type="ECO:0000313" key="11">
    <source>
        <dbReference type="Proteomes" id="UP000429523"/>
    </source>
</evidence>
<evidence type="ECO:0000313" key="6">
    <source>
        <dbReference type="EMBL" id="KAE9120654.1"/>
    </source>
</evidence>
<dbReference type="PANTHER" id="PTHR44227:SF3">
    <property type="entry name" value="PROTEIN O-MANNOSYL-TRANSFERASE TMTC4"/>
    <property type="match status" value="1"/>
</dbReference>
<dbReference type="GO" id="GO:0000030">
    <property type="term" value="F:mannosyltransferase activity"/>
    <property type="evidence" value="ECO:0007669"/>
    <property type="project" value="TreeGrafter"/>
</dbReference>
<keyword evidence="2" id="KW-0802">TPR repeat</keyword>
<evidence type="ECO:0008006" key="18">
    <source>
        <dbReference type="Google" id="ProtNLM"/>
    </source>
</evidence>
<dbReference type="EMBL" id="QXGE01000417">
    <property type="protein sequence ID" value="KAE9313059.1"/>
    <property type="molecule type" value="Genomic_DNA"/>
</dbReference>
<dbReference type="Proteomes" id="UP000429523">
    <property type="component" value="Unassembled WGS sequence"/>
</dbReference>